<accession>A0ABT3WGL9</accession>
<evidence type="ECO:0000313" key="3">
    <source>
        <dbReference type="Proteomes" id="UP001165576"/>
    </source>
</evidence>
<keyword evidence="1" id="KW-1133">Transmembrane helix</keyword>
<sequence>MMEVFSRRIPASSSTLSEKDFPVMAPEQVQMLFRRRLSEICARFEDWQTPVQVCGVVGEVPVDRWRRREGTPLVDQRTGAAILLDISPSLLEGEGLHAGERVRVFGLVRAHLHQGQVVPRFEVLSIARDEKEEAARQSEAVMQTLRDLSPQRRVFPVQEGARMLLLGLGVGVERLRAVQQALGGFWTERTVTIQAIQEDVVSSAIQSLQALEQDIVFLVVAEDCLSALERAAFTKALLQCPAYRVLACDRGTDGGITTIVPHLVECFFSTPLEAAGYIRQQSGMVRLRQDEERAQQEELTALRASLAALTERPAEAGQRPLFLPLLVGLIVGAGIMLAVLGAFRFL</sequence>
<dbReference type="RefSeq" id="WP_266116557.1">
    <property type="nucleotide sequence ID" value="NZ_JANIDY010000002.1"/>
</dbReference>
<proteinExistence type="predicted"/>
<evidence type="ECO:0000256" key="1">
    <source>
        <dbReference type="SAM" id="Phobius"/>
    </source>
</evidence>
<gene>
    <name evidence="2" type="ORF">NQF86_05100</name>
</gene>
<reference evidence="2" key="1">
    <citation type="submission" date="2022-07" db="EMBL/GenBank/DDBJ databases">
        <title>Bombella genomes.</title>
        <authorList>
            <person name="Harer L."/>
            <person name="Styblova S."/>
            <person name="Ehrmann M."/>
        </authorList>
    </citation>
    <scope>NUCLEOTIDE SEQUENCE</scope>
    <source>
        <strain evidence="2">TMW 2.2543</strain>
    </source>
</reference>
<keyword evidence="1" id="KW-0472">Membrane</keyword>
<evidence type="ECO:0000313" key="2">
    <source>
        <dbReference type="EMBL" id="MCX5618038.1"/>
    </source>
</evidence>
<keyword evidence="1" id="KW-0812">Transmembrane</keyword>
<organism evidence="2 3">
    <name type="scientific">Bombella pluederhausensis</name>
    <dbReference type="NCBI Taxonomy" id="2967336"/>
    <lineage>
        <taxon>Bacteria</taxon>
        <taxon>Pseudomonadati</taxon>
        <taxon>Pseudomonadota</taxon>
        <taxon>Alphaproteobacteria</taxon>
        <taxon>Acetobacterales</taxon>
        <taxon>Acetobacteraceae</taxon>
        <taxon>Bombella</taxon>
    </lineage>
</organism>
<dbReference type="Proteomes" id="UP001165576">
    <property type="component" value="Unassembled WGS sequence"/>
</dbReference>
<keyword evidence="3" id="KW-1185">Reference proteome</keyword>
<comment type="caution">
    <text evidence="2">The sequence shown here is derived from an EMBL/GenBank/DDBJ whole genome shotgun (WGS) entry which is preliminary data.</text>
</comment>
<dbReference type="EMBL" id="JANIDY010000002">
    <property type="protein sequence ID" value="MCX5618038.1"/>
    <property type="molecule type" value="Genomic_DNA"/>
</dbReference>
<name>A0ABT3WGL9_9PROT</name>
<feature type="transmembrane region" description="Helical" evidence="1">
    <location>
        <begin position="321"/>
        <end position="343"/>
    </location>
</feature>
<protein>
    <submittedName>
        <fullName evidence="2">Uncharacterized protein</fullName>
    </submittedName>
</protein>